<evidence type="ECO:0000313" key="3">
    <source>
        <dbReference type="Proteomes" id="UP000177913"/>
    </source>
</evidence>
<dbReference type="EMBL" id="MFZO01000007">
    <property type="protein sequence ID" value="OGK25481.1"/>
    <property type="molecule type" value="Genomic_DNA"/>
</dbReference>
<keyword evidence="1" id="KW-1133">Transmembrane helix</keyword>
<feature type="transmembrane region" description="Helical" evidence="1">
    <location>
        <begin position="246"/>
        <end position="264"/>
    </location>
</feature>
<feature type="transmembrane region" description="Helical" evidence="1">
    <location>
        <begin position="489"/>
        <end position="509"/>
    </location>
</feature>
<comment type="caution">
    <text evidence="2">The sequence shown here is derived from an EMBL/GenBank/DDBJ whole genome shotgun (WGS) entry which is preliminary data.</text>
</comment>
<gene>
    <name evidence="2" type="ORF">A3C25_00020</name>
</gene>
<feature type="transmembrane region" description="Helical" evidence="1">
    <location>
        <begin position="395"/>
        <end position="412"/>
    </location>
</feature>
<evidence type="ECO:0000313" key="2">
    <source>
        <dbReference type="EMBL" id="OGK25481.1"/>
    </source>
</evidence>
<feature type="transmembrane region" description="Helical" evidence="1">
    <location>
        <begin position="86"/>
        <end position="105"/>
    </location>
</feature>
<feature type="transmembrane region" description="Helical" evidence="1">
    <location>
        <begin position="55"/>
        <end position="74"/>
    </location>
</feature>
<sequence>MNSTLLWLANETLLLTNLFVITYKVSLRLLSGLFPPVVNPIFYSKELFAPEPFEIPLYLILSIIFVIIILSKSINFLTLRTSPKRGIFFLALLLSFYLNIGSYPMKNNIQFIENLVDPNTSVFILTAYIGAVSIIIVLAHRLRHRLILLFSLILIAIALFTFEPGFPSSNHDTSYFLGPIYEISQGKTIFTTTSSQYGFLSILMLAFMTKLNIFNPFYLPFLTWLLYILEYFLCFYIIYKSSRSAVLALIGLFSIVTINYFSLFHLPNTFPQIGPMRWLPLIIALFLVQRYKNLTNLKFIFFLSLLSLWNVEAGIALFLSYVFTLLLLASVNYVDKKRVFSSLACLAAGILIILMVLNVIHLLSGRQTIDFIGAFAKLREFAVAGIFMIPMPWRTHFWLVILIYFATIIYVFRKTAKISHNQQETKNKKYSNNKKSISKLFEKLKFGNWNLFGKLGSWDLEFEKVLLLFSANLSLFASVYFVGRSHPHNLFHISLFFLLNVFLLINEIIKNSIPKNISKKTLATFYLLLTTLLIIYPAYNRKQALATIIKTKFDRLNNGHIFKPELEQEVKQYYSTESLLIKRNLIDDEIIILSVDDTYLFYLSNKKNLLLDNPQSGIASKVDLKMALKRALNVCPQKIVATCSQFGLCPTYKTFNHELVNIQKVLLESLEKGCKIKYKPTSCTNKLCIISSI</sequence>
<feature type="transmembrane region" description="Helical" evidence="1">
    <location>
        <begin position="12"/>
        <end position="35"/>
    </location>
</feature>
<feature type="transmembrane region" description="Helical" evidence="1">
    <location>
        <begin position="465"/>
        <end position="483"/>
    </location>
</feature>
<proteinExistence type="predicted"/>
<dbReference type="AlphaFoldDB" id="A0A1F7H2M3"/>
<accession>A0A1F7H2M3</accession>
<evidence type="ECO:0000256" key="1">
    <source>
        <dbReference type="SAM" id="Phobius"/>
    </source>
</evidence>
<organism evidence="2 3">
    <name type="scientific">Candidatus Roizmanbacteria bacterium RIFCSPHIGHO2_02_FULL_38_11</name>
    <dbReference type="NCBI Taxonomy" id="1802039"/>
    <lineage>
        <taxon>Bacteria</taxon>
        <taxon>Candidatus Roizmaniibacteriota</taxon>
    </lineage>
</organism>
<feature type="transmembrane region" description="Helical" evidence="1">
    <location>
        <begin position="339"/>
        <end position="359"/>
    </location>
</feature>
<feature type="transmembrane region" description="Helical" evidence="1">
    <location>
        <begin position="300"/>
        <end position="327"/>
    </location>
</feature>
<protein>
    <submittedName>
        <fullName evidence="2">Uncharacterized protein</fullName>
    </submittedName>
</protein>
<dbReference type="Proteomes" id="UP000177913">
    <property type="component" value="Unassembled WGS sequence"/>
</dbReference>
<feature type="transmembrane region" description="Helical" evidence="1">
    <location>
        <begin position="521"/>
        <end position="539"/>
    </location>
</feature>
<keyword evidence="1" id="KW-0472">Membrane</keyword>
<reference evidence="2 3" key="1">
    <citation type="journal article" date="2016" name="Nat. Commun.">
        <title>Thousands of microbial genomes shed light on interconnected biogeochemical processes in an aquifer system.</title>
        <authorList>
            <person name="Anantharaman K."/>
            <person name="Brown C.T."/>
            <person name="Hug L.A."/>
            <person name="Sharon I."/>
            <person name="Castelle C.J."/>
            <person name="Probst A.J."/>
            <person name="Thomas B.C."/>
            <person name="Singh A."/>
            <person name="Wilkins M.J."/>
            <person name="Karaoz U."/>
            <person name="Brodie E.L."/>
            <person name="Williams K.H."/>
            <person name="Hubbard S.S."/>
            <person name="Banfield J.F."/>
        </authorList>
    </citation>
    <scope>NUCLEOTIDE SEQUENCE [LARGE SCALE GENOMIC DNA]</scope>
</reference>
<feature type="transmembrane region" description="Helical" evidence="1">
    <location>
        <begin position="120"/>
        <end position="139"/>
    </location>
</feature>
<feature type="transmembrane region" description="Helical" evidence="1">
    <location>
        <begin position="217"/>
        <end position="239"/>
    </location>
</feature>
<feature type="transmembrane region" description="Helical" evidence="1">
    <location>
        <begin position="146"/>
        <end position="162"/>
    </location>
</feature>
<keyword evidence="1" id="KW-0812">Transmembrane</keyword>
<name>A0A1F7H2M3_9BACT</name>